<comment type="caution">
    <text evidence="22">The sequence shown here is derived from an EMBL/GenBank/DDBJ whole genome shotgun (WGS) entry which is preliminary data.</text>
</comment>
<feature type="binding site" evidence="18">
    <location>
        <position position="169"/>
    </location>
    <ligand>
        <name>(6S)-NADPHX</name>
        <dbReference type="ChEBI" id="CHEBI:64076"/>
    </ligand>
</feature>
<dbReference type="Gene3D" id="3.40.1190.20">
    <property type="match status" value="1"/>
</dbReference>
<protein>
    <recommendedName>
        <fullName evidence="19">Bifunctional NAD(P)H-hydrate repair enzyme</fullName>
    </recommendedName>
    <alternativeName>
        <fullName evidence="19">Nicotinamide nucleotide repair protein</fullName>
    </alternativeName>
    <domain>
        <recommendedName>
            <fullName evidence="19">ADP-dependent (S)-NAD(P)H-hydrate dehydratase</fullName>
            <ecNumber evidence="19">4.2.1.136</ecNumber>
        </recommendedName>
        <alternativeName>
            <fullName evidence="19">ADP-dependent NAD(P)HX dehydratase</fullName>
        </alternativeName>
    </domain>
    <domain>
        <recommendedName>
            <fullName evidence="19">NAD(P)H-hydrate epimerase</fullName>
            <ecNumber evidence="19">5.1.99.6</ecNumber>
        </recommendedName>
    </domain>
</protein>
<dbReference type="PANTHER" id="PTHR12592">
    <property type="entry name" value="ATP-DEPENDENT (S)-NAD(P)H-HYDRATE DEHYDRATASE FAMILY MEMBER"/>
    <property type="match status" value="1"/>
</dbReference>
<comment type="subunit">
    <text evidence="17">Homotetramer.</text>
</comment>
<comment type="similarity">
    <text evidence="4 19">In the C-terminal section; belongs to the NnrD/CARKD family.</text>
</comment>
<feature type="binding site" evidence="18">
    <location>
        <position position="172"/>
    </location>
    <ligand>
        <name>K(+)</name>
        <dbReference type="ChEBI" id="CHEBI:29103"/>
    </ligand>
</feature>
<feature type="binding site" evidence="17">
    <location>
        <begin position="429"/>
        <end position="433"/>
    </location>
    <ligand>
        <name>AMP</name>
        <dbReference type="ChEBI" id="CHEBI:456215"/>
    </ligand>
</feature>
<dbReference type="PROSITE" id="PS01050">
    <property type="entry name" value="YJEF_C_2"/>
    <property type="match status" value="1"/>
</dbReference>
<evidence type="ECO:0000256" key="16">
    <source>
        <dbReference type="ARBA" id="ARBA00049209"/>
    </source>
</evidence>
<dbReference type="NCBIfam" id="TIGR00196">
    <property type="entry name" value="yjeF_cterm"/>
    <property type="match status" value="1"/>
</dbReference>
<dbReference type="InterPro" id="IPR017953">
    <property type="entry name" value="Carbohydrate_kinase_pred_CS"/>
</dbReference>
<evidence type="ECO:0000256" key="11">
    <source>
        <dbReference type="ARBA" id="ARBA00023235"/>
    </source>
</evidence>
<dbReference type="Proteomes" id="UP001221189">
    <property type="component" value="Unassembled WGS sequence"/>
</dbReference>
<comment type="function">
    <text evidence="14 19">Bifunctional enzyme that catalyzes the epimerization of the S- and R-forms of NAD(P)HX and the dehydration of the S-form of NAD(P)HX at the expense of ADP, which is converted to AMP. This allows the repair of both epimers of NAD(P)HX, a damaged form of NAD(P)H that is a result of enzymatic or heat-dependent hydration.</text>
</comment>
<comment type="catalytic activity">
    <reaction evidence="2 18 19">
        <text>(6R)-NADPHX = (6S)-NADPHX</text>
        <dbReference type="Rhea" id="RHEA:32227"/>
        <dbReference type="ChEBI" id="CHEBI:64076"/>
        <dbReference type="ChEBI" id="CHEBI:64077"/>
        <dbReference type="EC" id="5.1.99.6"/>
    </reaction>
</comment>
<dbReference type="InterPro" id="IPR036652">
    <property type="entry name" value="YjeF_N_dom_sf"/>
</dbReference>
<evidence type="ECO:0000313" key="22">
    <source>
        <dbReference type="EMBL" id="MDC8770747.1"/>
    </source>
</evidence>
<dbReference type="RefSeq" id="WP_273599149.1">
    <property type="nucleotide sequence ID" value="NZ_JAQQXT010000002.1"/>
</dbReference>
<evidence type="ECO:0000313" key="23">
    <source>
        <dbReference type="Proteomes" id="UP001221189"/>
    </source>
</evidence>
<dbReference type="PIRSF" id="PIRSF017184">
    <property type="entry name" value="Nnr"/>
    <property type="match status" value="1"/>
</dbReference>
<dbReference type="EC" id="5.1.99.6" evidence="19"/>
<feature type="domain" description="YjeF N-terminal" evidence="21">
    <location>
        <begin position="20"/>
        <end position="227"/>
    </location>
</feature>
<keyword evidence="5 18" id="KW-0479">Metal-binding</keyword>
<proteinExistence type="inferred from homology"/>
<keyword evidence="7 17" id="KW-0067">ATP-binding</keyword>
<organism evidence="22 23">
    <name type="scientific">Roseateles albus</name>
    <dbReference type="NCBI Taxonomy" id="2987525"/>
    <lineage>
        <taxon>Bacteria</taxon>
        <taxon>Pseudomonadati</taxon>
        <taxon>Pseudomonadota</taxon>
        <taxon>Betaproteobacteria</taxon>
        <taxon>Burkholderiales</taxon>
        <taxon>Sphaerotilaceae</taxon>
        <taxon>Roseateles</taxon>
    </lineage>
</organism>
<comment type="cofactor">
    <cofactor evidence="17">
        <name>Mg(2+)</name>
        <dbReference type="ChEBI" id="CHEBI:18420"/>
    </cofactor>
</comment>
<accession>A0ABT5KBI9</accession>
<keyword evidence="9 18" id="KW-0630">Potassium</keyword>
<dbReference type="SUPFAM" id="SSF64153">
    <property type="entry name" value="YjeF N-terminal domain-like"/>
    <property type="match status" value="1"/>
</dbReference>
<feature type="binding site" evidence="17">
    <location>
        <position position="392"/>
    </location>
    <ligand>
        <name>(6S)-NADPHX</name>
        <dbReference type="ChEBI" id="CHEBI:64076"/>
    </ligand>
</feature>
<evidence type="ECO:0000256" key="3">
    <source>
        <dbReference type="ARBA" id="ARBA00006001"/>
    </source>
</evidence>
<dbReference type="InterPro" id="IPR030677">
    <property type="entry name" value="Nnr"/>
</dbReference>
<comment type="similarity">
    <text evidence="17">Belongs to the NnrD/CARKD family.</text>
</comment>
<feature type="binding site" evidence="17">
    <location>
        <position position="275"/>
    </location>
    <ligand>
        <name>(6S)-NADPHX</name>
        <dbReference type="ChEBI" id="CHEBI:64076"/>
    </ligand>
</feature>
<comment type="cofactor">
    <cofactor evidence="18 19">
        <name>K(+)</name>
        <dbReference type="ChEBI" id="CHEBI:29103"/>
    </cofactor>
    <text evidence="18 19">Binds 1 potassium ion per subunit.</text>
</comment>
<sequence length="519" mass="52573">MLIKLLPTPKSWPLYGAASSRSIEAAALAAAGPASSLMERAGLAAARLTLALAPAGSGPIWIVCGPGNNGGDGLVAARLLHRHGLKVQVSLLAASSAAPADAAAALAAARQAGVPINNSVLAPAGVRMALDALLGLGLNPDRAPNPEMAAAFKSLNALNALRASVLALDLPSGLQSDSGSVQGGLAVQAQHTLALLALKPGMFTAQGRTLCGQIWLDDLNNSADRPATPRPADALLLGADCLTNWQVQNSPRHGAHKGSQGDVLVVGGAAGMRGAARLAARAALAAGAGRVYVCMLGTQADDVDPQRPELMRFDSTHITATDAANADWLQKVIVGGCGGGQEIGAFLAALLTQARRLVLDADGLNAVAAQVSLRALLKKRQASCLATILTPHPLEAARLLGSSAAAVQADRLSAAQALADEFSCQVILKGSGSIIAGPQQRLAINSSGNAALATAGSGDVLAGWLGGLWAQQNDADPFDLACLACYWHGAAAEAQTAGPMRAADLVERMHALHRPAPTI</sequence>
<feature type="binding site" evidence="18">
    <location>
        <begin position="68"/>
        <end position="72"/>
    </location>
    <ligand>
        <name>(6S)-NADPHX</name>
        <dbReference type="ChEBI" id="CHEBI:64076"/>
    </ligand>
</feature>
<keyword evidence="13" id="KW-0511">Multifunctional enzyme</keyword>
<keyword evidence="12 17" id="KW-0456">Lyase</keyword>
<comment type="catalytic activity">
    <reaction evidence="15 17 19">
        <text>(6S)-NADHX + ADP = AMP + phosphate + NADH + H(+)</text>
        <dbReference type="Rhea" id="RHEA:32223"/>
        <dbReference type="ChEBI" id="CHEBI:15378"/>
        <dbReference type="ChEBI" id="CHEBI:43474"/>
        <dbReference type="ChEBI" id="CHEBI:57945"/>
        <dbReference type="ChEBI" id="CHEBI:64074"/>
        <dbReference type="ChEBI" id="CHEBI:456215"/>
        <dbReference type="ChEBI" id="CHEBI:456216"/>
        <dbReference type="EC" id="4.2.1.136"/>
    </reaction>
</comment>
<dbReference type="Gene3D" id="3.40.50.10260">
    <property type="entry name" value="YjeF N-terminal domain"/>
    <property type="match status" value="1"/>
</dbReference>
<comment type="function">
    <text evidence="18">Catalyzes the epimerization of the S- and R-forms of NAD(P)HX, a damaged form of NAD(P)H that is a result of enzymatic or heat-dependent hydration. This is a prerequisite for the S-specific NAD(P)H-hydrate dehydratase to allow the repair of both epimers of NAD(P)HX.</text>
</comment>
<evidence type="ECO:0000256" key="6">
    <source>
        <dbReference type="ARBA" id="ARBA00022741"/>
    </source>
</evidence>
<comment type="catalytic activity">
    <reaction evidence="1 18 19">
        <text>(6R)-NADHX = (6S)-NADHX</text>
        <dbReference type="Rhea" id="RHEA:32215"/>
        <dbReference type="ChEBI" id="CHEBI:64074"/>
        <dbReference type="ChEBI" id="CHEBI:64075"/>
        <dbReference type="EC" id="5.1.99.6"/>
    </reaction>
</comment>
<evidence type="ECO:0000256" key="12">
    <source>
        <dbReference type="ARBA" id="ARBA00023239"/>
    </source>
</evidence>
<dbReference type="InterPro" id="IPR000631">
    <property type="entry name" value="CARKD"/>
</dbReference>
<evidence type="ECO:0000256" key="5">
    <source>
        <dbReference type="ARBA" id="ARBA00022723"/>
    </source>
</evidence>
<evidence type="ECO:0000256" key="19">
    <source>
        <dbReference type="PIRNR" id="PIRNR017184"/>
    </source>
</evidence>
<dbReference type="EC" id="4.2.1.136" evidence="19"/>
<evidence type="ECO:0000259" key="21">
    <source>
        <dbReference type="PROSITE" id="PS51385"/>
    </source>
</evidence>
<comment type="function">
    <text evidence="17">Catalyzes the dehydration of the S-form of NAD(P)HX at the expense of ADP, which is converted to AMP. Together with NAD(P)HX epimerase, which catalyzes the epimerization of the S- and R-forms, the enzyme allows the repair of both epimers of NAD(P)HX, a damaged form of NAD(P)H that is a result of enzymatic or heat-dependent hydration.</text>
</comment>
<dbReference type="CDD" id="cd01171">
    <property type="entry name" value="YXKO-related"/>
    <property type="match status" value="1"/>
</dbReference>
<dbReference type="InterPro" id="IPR029056">
    <property type="entry name" value="Ribokinase-like"/>
</dbReference>
<comment type="similarity">
    <text evidence="3 19">In the N-terminal section; belongs to the NnrE/AIBP family.</text>
</comment>
<evidence type="ECO:0000256" key="4">
    <source>
        <dbReference type="ARBA" id="ARBA00009524"/>
    </source>
</evidence>
<feature type="binding site" evidence="17">
    <location>
        <position position="338"/>
    </location>
    <ligand>
        <name>(6S)-NADPHX</name>
        <dbReference type="ChEBI" id="CHEBI:64076"/>
    </ligand>
</feature>
<reference evidence="22 23" key="1">
    <citation type="submission" date="2022-10" db="EMBL/GenBank/DDBJ databases">
        <title>Paucibacter sp. hw1 Genome sequencing.</title>
        <authorList>
            <person name="Park S."/>
        </authorList>
    </citation>
    <scope>NUCLEOTIDE SEQUENCE [LARGE SCALE GENOMIC DNA]</scope>
    <source>
        <strain evidence="23">hw1</strain>
    </source>
</reference>
<evidence type="ECO:0000256" key="7">
    <source>
        <dbReference type="ARBA" id="ARBA00022840"/>
    </source>
</evidence>
<evidence type="ECO:0000259" key="20">
    <source>
        <dbReference type="PROSITE" id="PS51383"/>
    </source>
</evidence>
<evidence type="ECO:0000256" key="17">
    <source>
        <dbReference type="HAMAP-Rule" id="MF_01965"/>
    </source>
</evidence>
<feature type="binding site" evidence="17">
    <location>
        <position position="458"/>
    </location>
    <ligand>
        <name>AMP</name>
        <dbReference type="ChEBI" id="CHEBI:456215"/>
    </ligand>
</feature>
<keyword evidence="11 18" id="KW-0413">Isomerase</keyword>
<keyword evidence="6 17" id="KW-0547">Nucleotide-binding</keyword>
<keyword evidence="10 17" id="KW-0520">NAD</keyword>
<dbReference type="PROSITE" id="PS51383">
    <property type="entry name" value="YJEF_C_3"/>
    <property type="match status" value="1"/>
</dbReference>
<comment type="caution">
    <text evidence="18">Lacks conserved residue(s) required for the propagation of feature annotation.</text>
</comment>
<feature type="binding site" evidence="18">
    <location>
        <position position="131"/>
    </location>
    <ligand>
        <name>K(+)</name>
        <dbReference type="ChEBI" id="CHEBI:29103"/>
    </ligand>
</feature>
<evidence type="ECO:0000256" key="15">
    <source>
        <dbReference type="ARBA" id="ARBA00048238"/>
    </source>
</evidence>
<dbReference type="Pfam" id="PF01256">
    <property type="entry name" value="Carb_kinase"/>
    <property type="match status" value="1"/>
</dbReference>
<keyword evidence="8 17" id="KW-0521">NADP</keyword>
<dbReference type="PROSITE" id="PS51385">
    <property type="entry name" value="YJEF_N"/>
    <property type="match status" value="1"/>
</dbReference>
<evidence type="ECO:0000256" key="14">
    <source>
        <dbReference type="ARBA" id="ARBA00025153"/>
    </source>
</evidence>
<dbReference type="NCBIfam" id="TIGR00197">
    <property type="entry name" value="yjeF_nterm"/>
    <property type="match status" value="1"/>
</dbReference>
<evidence type="ECO:0000256" key="13">
    <source>
        <dbReference type="ARBA" id="ARBA00023268"/>
    </source>
</evidence>
<feature type="binding site" evidence="17">
    <location>
        <position position="459"/>
    </location>
    <ligand>
        <name>(6S)-NADPHX</name>
        <dbReference type="ChEBI" id="CHEBI:64076"/>
    </ligand>
</feature>
<dbReference type="InterPro" id="IPR004443">
    <property type="entry name" value="YjeF_N_dom"/>
</dbReference>
<dbReference type="Pfam" id="PF03853">
    <property type="entry name" value="YjeF_N"/>
    <property type="match status" value="1"/>
</dbReference>
<dbReference type="PANTHER" id="PTHR12592:SF0">
    <property type="entry name" value="ATP-DEPENDENT (S)-NAD(P)H-HYDRATE DEHYDRATASE"/>
    <property type="match status" value="1"/>
</dbReference>
<name>A0ABT5KBI9_9BURK</name>
<evidence type="ECO:0000256" key="18">
    <source>
        <dbReference type="HAMAP-Rule" id="MF_01966"/>
    </source>
</evidence>
<comment type="similarity">
    <text evidence="18">Belongs to the NnrE/AIBP family.</text>
</comment>
<dbReference type="SUPFAM" id="SSF53613">
    <property type="entry name" value="Ribokinase-like"/>
    <property type="match status" value="1"/>
</dbReference>
<feature type="domain" description="YjeF C-terminal" evidence="20">
    <location>
        <begin position="243"/>
        <end position="516"/>
    </location>
</feature>
<evidence type="ECO:0000256" key="10">
    <source>
        <dbReference type="ARBA" id="ARBA00023027"/>
    </source>
</evidence>
<comment type="catalytic activity">
    <reaction evidence="16 17 19">
        <text>(6S)-NADPHX + ADP = AMP + phosphate + NADPH + H(+)</text>
        <dbReference type="Rhea" id="RHEA:32235"/>
        <dbReference type="ChEBI" id="CHEBI:15378"/>
        <dbReference type="ChEBI" id="CHEBI:43474"/>
        <dbReference type="ChEBI" id="CHEBI:57783"/>
        <dbReference type="ChEBI" id="CHEBI:64076"/>
        <dbReference type="ChEBI" id="CHEBI:456215"/>
        <dbReference type="ChEBI" id="CHEBI:456216"/>
        <dbReference type="EC" id="4.2.1.136"/>
    </reaction>
</comment>
<dbReference type="HAMAP" id="MF_01966">
    <property type="entry name" value="NADHX_epimerase"/>
    <property type="match status" value="1"/>
</dbReference>
<dbReference type="HAMAP" id="MF_01965">
    <property type="entry name" value="NADHX_dehydratase"/>
    <property type="match status" value="1"/>
</dbReference>
<evidence type="ECO:0000256" key="9">
    <source>
        <dbReference type="ARBA" id="ARBA00022958"/>
    </source>
</evidence>
<evidence type="ECO:0000256" key="1">
    <source>
        <dbReference type="ARBA" id="ARBA00000013"/>
    </source>
</evidence>
<gene>
    <name evidence="17" type="primary">nnrD</name>
    <name evidence="18" type="synonym">nnrE</name>
    <name evidence="22" type="ORF">PRZ03_04120</name>
</gene>
<feature type="binding site" evidence="18">
    <location>
        <position position="69"/>
    </location>
    <ligand>
        <name>K(+)</name>
        <dbReference type="ChEBI" id="CHEBI:29103"/>
    </ligand>
</feature>
<evidence type="ECO:0000256" key="8">
    <source>
        <dbReference type="ARBA" id="ARBA00022857"/>
    </source>
</evidence>
<evidence type="ECO:0000256" key="2">
    <source>
        <dbReference type="ARBA" id="ARBA00000909"/>
    </source>
</evidence>
<dbReference type="EMBL" id="JAQQXT010000002">
    <property type="protein sequence ID" value="MDC8770747.1"/>
    <property type="molecule type" value="Genomic_DNA"/>
</dbReference>
<keyword evidence="23" id="KW-1185">Reference proteome</keyword>